<name>L0DP56_SINAD</name>
<evidence type="ECO:0000256" key="5">
    <source>
        <dbReference type="ARBA" id="ARBA00047317"/>
    </source>
</evidence>
<dbReference type="GO" id="GO:0006777">
    <property type="term" value="P:Mo-molybdopterin cofactor biosynthetic process"/>
    <property type="evidence" value="ECO:0007669"/>
    <property type="project" value="UniProtKB-UniRule"/>
</dbReference>
<dbReference type="Gene3D" id="3.40.980.10">
    <property type="entry name" value="MoaB/Mog-like domain"/>
    <property type="match status" value="1"/>
</dbReference>
<dbReference type="NCBIfam" id="TIGR00177">
    <property type="entry name" value="molyb_syn"/>
    <property type="match status" value="1"/>
</dbReference>
<comment type="cofactor">
    <cofactor evidence="6">
        <name>Mg(2+)</name>
        <dbReference type="ChEBI" id="CHEBI:18420"/>
    </cofactor>
</comment>
<evidence type="ECO:0000256" key="4">
    <source>
        <dbReference type="ARBA" id="ARBA00023150"/>
    </source>
</evidence>
<evidence type="ECO:0000256" key="3">
    <source>
        <dbReference type="ARBA" id="ARBA00010763"/>
    </source>
</evidence>
<keyword evidence="9" id="KW-1185">Reference proteome</keyword>
<dbReference type="InterPro" id="IPR005111">
    <property type="entry name" value="MoeA_C_domain_IV"/>
</dbReference>
<sequence>MGTDIDHLLTIAEALRAVRERAVLLTPRLCSLAEASGYCLAEDVTADLDLPPFDKALVDGYAVRSSDLNAGECRLTVGEEIVAGRTPTRALAPHEAAAIMTGAPLPPDADAVVMVEKTRRDGLDVIFEGGLVRPGQNRLLRGREMRAGDIVLRKGERLNAPRLGLLASVGRSEVLVFPRPRVAVVPTGDELVEPQVVPGPGQIRNSNAVMLQALAGSAGAEVCSFPIAPDERTGLRSALERGLSFDVLTITGGVSAGNRDLVPEVLQSLGVTCVFHKVQVKPGKPLWFGVGPPRGDAPGTLVFGLPGNPVSGIVGFLLFVRPALRALASPAESLPIVSRRRLARSFAHSSDRPTYYPSRFSPESAGAEAGIEPLDWAGSADLRTVAQADGFAVFPAGDRHYQAGEVVDFLHLG</sequence>
<dbReference type="AlphaFoldDB" id="L0DP56"/>
<dbReference type="PANTHER" id="PTHR10192:SF5">
    <property type="entry name" value="GEPHYRIN"/>
    <property type="match status" value="1"/>
</dbReference>
<dbReference type="SUPFAM" id="SSF63867">
    <property type="entry name" value="MoeA C-terminal domain-like"/>
    <property type="match status" value="1"/>
</dbReference>
<evidence type="ECO:0000313" key="8">
    <source>
        <dbReference type="EMBL" id="AGA30633.1"/>
    </source>
</evidence>
<dbReference type="Gene3D" id="3.90.105.10">
    <property type="entry name" value="Molybdopterin biosynthesis moea protein, domain 2"/>
    <property type="match status" value="1"/>
</dbReference>
<comment type="pathway">
    <text evidence="2 6">Cofactor biosynthesis; molybdopterin biosynthesis.</text>
</comment>
<accession>L0DP56</accession>
<dbReference type="Gene3D" id="2.170.190.11">
    <property type="entry name" value="Molybdopterin biosynthesis moea protein, domain 3"/>
    <property type="match status" value="1"/>
</dbReference>
<keyword evidence="4 6" id="KW-0501">Molybdenum cofactor biosynthesis</keyword>
<dbReference type="InterPro" id="IPR036425">
    <property type="entry name" value="MoaB/Mog-like_dom_sf"/>
</dbReference>
<evidence type="ECO:0000313" key="9">
    <source>
        <dbReference type="Proteomes" id="UP000010798"/>
    </source>
</evidence>
<dbReference type="NCBIfam" id="NF045515">
    <property type="entry name" value="Glp_gephyrin"/>
    <property type="match status" value="1"/>
</dbReference>
<organism evidence="8 9">
    <name type="scientific">Singulisphaera acidiphila (strain ATCC BAA-1392 / DSM 18658 / VKM B-2454 / MOB10)</name>
    <dbReference type="NCBI Taxonomy" id="886293"/>
    <lineage>
        <taxon>Bacteria</taxon>
        <taxon>Pseudomonadati</taxon>
        <taxon>Planctomycetota</taxon>
        <taxon>Planctomycetia</taxon>
        <taxon>Isosphaerales</taxon>
        <taxon>Isosphaeraceae</taxon>
        <taxon>Singulisphaera</taxon>
    </lineage>
</organism>
<dbReference type="InterPro" id="IPR005110">
    <property type="entry name" value="MoeA_linker/N"/>
</dbReference>
<keyword evidence="6" id="KW-0808">Transferase</keyword>
<reference evidence="8 9" key="1">
    <citation type="submission" date="2012-02" db="EMBL/GenBank/DDBJ databases">
        <title>Complete sequence of chromosome of Singulisphaera acidiphila DSM 18658.</title>
        <authorList>
            <consortium name="US DOE Joint Genome Institute (JGI-PGF)"/>
            <person name="Lucas S."/>
            <person name="Copeland A."/>
            <person name="Lapidus A."/>
            <person name="Glavina del Rio T."/>
            <person name="Dalin E."/>
            <person name="Tice H."/>
            <person name="Bruce D."/>
            <person name="Goodwin L."/>
            <person name="Pitluck S."/>
            <person name="Peters L."/>
            <person name="Ovchinnikova G."/>
            <person name="Chertkov O."/>
            <person name="Kyrpides N."/>
            <person name="Mavromatis K."/>
            <person name="Ivanova N."/>
            <person name="Brettin T."/>
            <person name="Detter J.C."/>
            <person name="Han C."/>
            <person name="Larimer F."/>
            <person name="Land M."/>
            <person name="Hauser L."/>
            <person name="Markowitz V."/>
            <person name="Cheng J.-F."/>
            <person name="Hugenholtz P."/>
            <person name="Woyke T."/>
            <person name="Wu D."/>
            <person name="Tindall B."/>
            <person name="Pomrenke H."/>
            <person name="Brambilla E."/>
            <person name="Klenk H.-P."/>
            <person name="Eisen J.A."/>
        </authorList>
    </citation>
    <scope>NUCLEOTIDE SEQUENCE [LARGE SCALE GENOMIC DNA]</scope>
    <source>
        <strain evidence="9">ATCC BAA-1392 / DSM 18658 / VKM B-2454 / MOB10</strain>
    </source>
</reference>
<evidence type="ECO:0000259" key="7">
    <source>
        <dbReference type="SMART" id="SM00852"/>
    </source>
</evidence>
<dbReference type="Pfam" id="PF03453">
    <property type="entry name" value="MoeA_N"/>
    <property type="match status" value="1"/>
</dbReference>
<dbReference type="KEGG" id="saci:Sinac_6558"/>
<evidence type="ECO:0000256" key="1">
    <source>
        <dbReference type="ARBA" id="ARBA00002901"/>
    </source>
</evidence>
<comment type="similarity">
    <text evidence="3 6">Belongs to the MoeA family.</text>
</comment>
<dbReference type="HOGENOM" id="CLU_010186_7_2_0"/>
<dbReference type="PROSITE" id="PS01079">
    <property type="entry name" value="MOCF_BIOSYNTHESIS_2"/>
    <property type="match status" value="1"/>
</dbReference>
<dbReference type="STRING" id="886293.Sinac_6558"/>
<dbReference type="InterPro" id="IPR008284">
    <property type="entry name" value="MoCF_biosynth_CS"/>
</dbReference>
<dbReference type="InterPro" id="IPR036135">
    <property type="entry name" value="MoeA_linker/N_sf"/>
</dbReference>
<dbReference type="SUPFAM" id="SSF53218">
    <property type="entry name" value="Molybdenum cofactor biosynthesis proteins"/>
    <property type="match status" value="1"/>
</dbReference>
<gene>
    <name evidence="8" type="ordered locus">Sinac_6558</name>
</gene>
<dbReference type="InterPro" id="IPR036688">
    <property type="entry name" value="MoeA_C_domain_IV_sf"/>
</dbReference>
<dbReference type="SMART" id="SM00852">
    <property type="entry name" value="MoCF_biosynth"/>
    <property type="match status" value="1"/>
</dbReference>
<dbReference type="OrthoDB" id="9804758at2"/>
<dbReference type="CDD" id="cd00887">
    <property type="entry name" value="MoeA"/>
    <property type="match status" value="1"/>
</dbReference>
<dbReference type="RefSeq" id="WP_015249716.1">
    <property type="nucleotide sequence ID" value="NC_019892.1"/>
</dbReference>
<protein>
    <recommendedName>
        <fullName evidence="6">Molybdopterin molybdenumtransferase</fullName>
        <ecNumber evidence="6">2.10.1.1</ecNumber>
    </recommendedName>
</protein>
<evidence type="ECO:0000256" key="6">
    <source>
        <dbReference type="RuleBase" id="RU365090"/>
    </source>
</evidence>
<dbReference type="Pfam" id="PF03454">
    <property type="entry name" value="MoeA_C"/>
    <property type="match status" value="1"/>
</dbReference>
<proteinExistence type="inferred from homology"/>
<feature type="domain" description="MoaB/Mog" evidence="7">
    <location>
        <begin position="183"/>
        <end position="326"/>
    </location>
</feature>
<dbReference type="SUPFAM" id="SSF63882">
    <property type="entry name" value="MoeA N-terminal region -like"/>
    <property type="match status" value="1"/>
</dbReference>
<dbReference type="PANTHER" id="PTHR10192">
    <property type="entry name" value="MOLYBDOPTERIN BIOSYNTHESIS PROTEIN"/>
    <property type="match status" value="1"/>
</dbReference>
<dbReference type="Proteomes" id="UP000010798">
    <property type="component" value="Chromosome"/>
</dbReference>
<dbReference type="GO" id="GO:0061599">
    <property type="term" value="F:molybdopterin molybdotransferase activity"/>
    <property type="evidence" value="ECO:0007669"/>
    <property type="project" value="UniProtKB-UniRule"/>
</dbReference>
<comment type="catalytic activity">
    <reaction evidence="5">
        <text>adenylyl-molybdopterin + molybdate = Mo-molybdopterin + AMP + H(+)</text>
        <dbReference type="Rhea" id="RHEA:35047"/>
        <dbReference type="ChEBI" id="CHEBI:15378"/>
        <dbReference type="ChEBI" id="CHEBI:36264"/>
        <dbReference type="ChEBI" id="CHEBI:62727"/>
        <dbReference type="ChEBI" id="CHEBI:71302"/>
        <dbReference type="ChEBI" id="CHEBI:456215"/>
        <dbReference type="EC" id="2.10.1.1"/>
    </reaction>
</comment>
<dbReference type="Pfam" id="PF00994">
    <property type="entry name" value="MoCF_biosynth"/>
    <property type="match status" value="1"/>
</dbReference>
<dbReference type="InterPro" id="IPR001453">
    <property type="entry name" value="MoaB/Mog_dom"/>
</dbReference>
<dbReference type="GO" id="GO:0005829">
    <property type="term" value="C:cytosol"/>
    <property type="evidence" value="ECO:0007669"/>
    <property type="project" value="TreeGrafter"/>
</dbReference>
<evidence type="ECO:0000256" key="2">
    <source>
        <dbReference type="ARBA" id="ARBA00005046"/>
    </source>
</evidence>
<comment type="function">
    <text evidence="1 6">Catalyzes the insertion of molybdate into adenylated molybdopterin with the concomitant release of AMP.</text>
</comment>
<dbReference type="Gene3D" id="2.40.340.10">
    <property type="entry name" value="MoeA, C-terminal, domain IV"/>
    <property type="match status" value="1"/>
</dbReference>
<dbReference type="eggNOG" id="COG0303">
    <property type="taxonomic scope" value="Bacteria"/>
</dbReference>
<dbReference type="EMBL" id="CP003364">
    <property type="protein sequence ID" value="AGA30633.1"/>
    <property type="molecule type" value="Genomic_DNA"/>
</dbReference>
<dbReference type="InterPro" id="IPR038987">
    <property type="entry name" value="MoeA-like"/>
</dbReference>
<keyword evidence="6" id="KW-0460">Magnesium</keyword>
<dbReference type="UniPathway" id="UPA00344"/>
<dbReference type="EC" id="2.10.1.1" evidence="6"/>
<dbReference type="GO" id="GO:0046872">
    <property type="term" value="F:metal ion binding"/>
    <property type="evidence" value="ECO:0007669"/>
    <property type="project" value="UniProtKB-UniRule"/>
</dbReference>
<keyword evidence="6" id="KW-0479">Metal-binding</keyword>
<keyword evidence="6" id="KW-0500">Molybdenum</keyword>